<keyword evidence="3" id="KW-0808">Transferase</keyword>
<dbReference type="Pfam" id="PF00534">
    <property type="entry name" value="Glycos_transf_1"/>
    <property type="match status" value="1"/>
</dbReference>
<reference evidence="4" key="1">
    <citation type="journal article" date="2019" name="Int. J. Syst. Evol. Microbiol.">
        <title>The Global Catalogue of Microorganisms (GCM) 10K type strain sequencing project: providing services to taxonomists for standard genome sequencing and annotation.</title>
        <authorList>
            <consortium name="The Broad Institute Genomics Platform"/>
            <consortium name="The Broad Institute Genome Sequencing Center for Infectious Disease"/>
            <person name="Wu L."/>
            <person name="Ma J."/>
        </authorList>
    </citation>
    <scope>NUCLEOTIDE SEQUENCE [LARGE SCALE GENOMIC DNA]</scope>
    <source>
        <strain evidence="4">KACC 12649</strain>
    </source>
</reference>
<gene>
    <name evidence="3" type="ORF">ACFPN5_00845</name>
</gene>
<dbReference type="PANTHER" id="PTHR12526">
    <property type="entry name" value="GLYCOSYLTRANSFERASE"/>
    <property type="match status" value="1"/>
</dbReference>
<evidence type="ECO:0000259" key="1">
    <source>
        <dbReference type="Pfam" id="PF00534"/>
    </source>
</evidence>
<feature type="domain" description="Glycosyltransferase subfamily 4-like N-terminal" evidence="2">
    <location>
        <begin position="13"/>
        <end position="173"/>
    </location>
</feature>
<dbReference type="SUPFAM" id="SSF53756">
    <property type="entry name" value="UDP-Glycosyltransferase/glycogen phosphorylase"/>
    <property type="match status" value="1"/>
</dbReference>
<feature type="domain" description="Glycosyl transferase family 1" evidence="1">
    <location>
        <begin position="193"/>
        <end position="348"/>
    </location>
</feature>
<organism evidence="3 4">
    <name type="scientific">Massilia niabensis</name>
    <dbReference type="NCBI Taxonomy" id="544910"/>
    <lineage>
        <taxon>Bacteria</taxon>
        <taxon>Pseudomonadati</taxon>
        <taxon>Pseudomonadota</taxon>
        <taxon>Betaproteobacteria</taxon>
        <taxon>Burkholderiales</taxon>
        <taxon>Oxalobacteraceae</taxon>
        <taxon>Telluria group</taxon>
        <taxon>Massilia</taxon>
    </lineage>
</organism>
<keyword evidence="3" id="KW-0328">Glycosyltransferase</keyword>
<evidence type="ECO:0000313" key="4">
    <source>
        <dbReference type="Proteomes" id="UP001596050"/>
    </source>
</evidence>
<dbReference type="RefSeq" id="WP_379779120.1">
    <property type="nucleotide sequence ID" value="NZ_JBHSMU010000003.1"/>
</dbReference>
<dbReference type="EMBL" id="JBHSMU010000003">
    <property type="protein sequence ID" value="MFC5458351.1"/>
    <property type="molecule type" value="Genomic_DNA"/>
</dbReference>
<protein>
    <submittedName>
        <fullName evidence="3">Glycosyltransferase family 4 protein</fullName>
        <ecNumber evidence="3">2.4.-.-</ecNumber>
    </submittedName>
</protein>
<evidence type="ECO:0000313" key="3">
    <source>
        <dbReference type="EMBL" id="MFC5458351.1"/>
    </source>
</evidence>
<keyword evidence="4" id="KW-1185">Reference proteome</keyword>
<dbReference type="CDD" id="cd03820">
    <property type="entry name" value="GT4_AmsD-like"/>
    <property type="match status" value="1"/>
</dbReference>
<dbReference type="Proteomes" id="UP001596050">
    <property type="component" value="Unassembled WGS sequence"/>
</dbReference>
<dbReference type="InterPro" id="IPR028098">
    <property type="entry name" value="Glyco_trans_4-like_N"/>
</dbReference>
<accession>A0ABW0KZ66</accession>
<name>A0ABW0KZ66_9BURK</name>
<dbReference type="Gene3D" id="3.40.50.2000">
    <property type="entry name" value="Glycogen Phosphorylase B"/>
    <property type="match status" value="2"/>
</dbReference>
<dbReference type="PANTHER" id="PTHR12526:SF630">
    <property type="entry name" value="GLYCOSYLTRANSFERASE"/>
    <property type="match status" value="1"/>
</dbReference>
<dbReference type="InterPro" id="IPR001296">
    <property type="entry name" value="Glyco_trans_1"/>
</dbReference>
<evidence type="ECO:0000259" key="2">
    <source>
        <dbReference type="Pfam" id="PF13439"/>
    </source>
</evidence>
<dbReference type="Pfam" id="PF13439">
    <property type="entry name" value="Glyco_transf_4"/>
    <property type="match status" value="1"/>
</dbReference>
<sequence length="382" mass="41905">MRILIYIHSLENGGAERVVSNLANYWASIGWDITVVTVASQSTDFYVLDPTVTRMCLDLTGSSRNVLAGFARTARRAQALRRILQRVQPDVALSAMHTANVILSLAARGLPGLRTIGSEHNFPPKAPMGIIWETLRRHAYGRLTAVVALTQECADWLGAHSYAKRILVIPNPVAWPLSSNEPRVLPAASCPAGRQILLGVGRLSEEKNFAALIDIFSRLAPRHPDWDLVILGEGPERQALTAQVQAAGLAQRIFLPGSVGNMGDWYERAALYAMSSHFEGFPNTLVEAMAYGLPAVSFDCDTGPRDIIRHDVDGFLVPPGDADGMAAALDKLMADEQLRAGCGLRAKEARERFSMKKVSCMWENLFMPEPAPYPYQLKQSLD</sequence>
<comment type="caution">
    <text evidence="3">The sequence shown here is derived from an EMBL/GenBank/DDBJ whole genome shotgun (WGS) entry which is preliminary data.</text>
</comment>
<dbReference type="GO" id="GO:0016757">
    <property type="term" value="F:glycosyltransferase activity"/>
    <property type="evidence" value="ECO:0007669"/>
    <property type="project" value="UniProtKB-KW"/>
</dbReference>
<dbReference type="EC" id="2.4.-.-" evidence="3"/>
<proteinExistence type="predicted"/>